<reference evidence="1 2" key="1">
    <citation type="submission" date="2020-08" db="EMBL/GenBank/DDBJ databases">
        <title>Genomic Encyclopedia of Type Strains, Phase III (KMG-III): the genomes of soil and plant-associated and newly described type strains.</title>
        <authorList>
            <person name="Whitman W."/>
        </authorList>
    </citation>
    <scope>NUCLEOTIDE SEQUENCE [LARGE SCALE GENOMIC DNA]</scope>
    <source>
        <strain evidence="1 2">CECT 3259</strain>
    </source>
</reference>
<name>A0A7W8BH12_STREU</name>
<evidence type="ECO:0008006" key="3">
    <source>
        <dbReference type="Google" id="ProtNLM"/>
    </source>
</evidence>
<evidence type="ECO:0000313" key="2">
    <source>
        <dbReference type="Proteomes" id="UP000528608"/>
    </source>
</evidence>
<dbReference type="AlphaFoldDB" id="A0A7W8BH12"/>
<gene>
    <name evidence="1" type="ORF">FHS36_006684</name>
</gene>
<comment type="caution">
    <text evidence="1">The sequence shown here is derived from an EMBL/GenBank/DDBJ whole genome shotgun (WGS) entry which is preliminary data.</text>
</comment>
<accession>A0A7W8BH12</accession>
<dbReference type="EMBL" id="JACHJF010000048">
    <property type="protein sequence ID" value="MBB5123205.1"/>
    <property type="molecule type" value="Genomic_DNA"/>
</dbReference>
<dbReference type="Proteomes" id="UP000528608">
    <property type="component" value="Unassembled WGS sequence"/>
</dbReference>
<sequence length="292" mass="32185">MSATMTEIDLIENRAARERLYDRTDVLNRVKELAQLPDTEHSSTAQVAAFYGVDMPLLRKVLERSRSELEANGYRVLSGSDLRKYRMSDKMSLIPSRGGSLAIWPRRAVLNVGMLLRDSEVARAVRTYLLEAEDYTRKATGADAGSPGRPVAAPALSVDALIAEISGRMSAQIIEKSVLPQLSALEERVRLLEAAPAAPAEAIVSNSPKKRSRDFVASSLDPLERVLEYIEYVTRRGARHCQASLDTYSKNVSLTPDAVEDALIRAAELGLLQQVGSTTNGHPVIKYFRRGF</sequence>
<organism evidence="1 2">
    <name type="scientific">Streptomyces eurocidicus</name>
    <name type="common">Streptoverticillium eurocidicus</name>
    <dbReference type="NCBI Taxonomy" id="66423"/>
    <lineage>
        <taxon>Bacteria</taxon>
        <taxon>Bacillati</taxon>
        <taxon>Actinomycetota</taxon>
        <taxon>Actinomycetes</taxon>
        <taxon>Kitasatosporales</taxon>
        <taxon>Streptomycetaceae</taxon>
        <taxon>Streptomyces</taxon>
    </lineage>
</organism>
<dbReference type="OrthoDB" id="3527311at2"/>
<proteinExistence type="predicted"/>
<evidence type="ECO:0000313" key="1">
    <source>
        <dbReference type="EMBL" id="MBB5123205.1"/>
    </source>
</evidence>
<protein>
    <recommendedName>
        <fullName evidence="3">DNA-binding protein</fullName>
    </recommendedName>
</protein>
<dbReference type="RefSeq" id="WP_102922237.1">
    <property type="nucleotide sequence ID" value="NZ_JACHJF010000048.1"/>
</dbReference>